<dbReference type="InterPro" id="IPR050177">
    <property type="entry name" value="Lipid_A_modif_metabolic_enz"/>
</dbReference>
<protein>
    <recommendedName>
        <fullName evidence="3">Ketoreductase domain-containing protein</fullName>
    </recommendedName>
</protein>
<dbReference type="SUPFAM" id="SSF51735">
    <property type="entry name" value="NAD(P)-binding Rossmann-fold domains"/>
    <property type="match status" value="1"/>
</dbReference>
<dbReference type="PANTHER" id="PTHR43245:SF51">
    <property type="entry name" value="SHORT CHAIN DEHYDROGENASE_REDUCTASE FAMILY 42E, MEMBER 2"/>
    <property type="match status" value="1"/>
</dbReference>
<dbReference type="SMART" id="SM00822">
    <property type="entry name" value="PKS_KR"/>
    <property type="match status" value="1"/>
</dbReference>
<dbReference type="EMBL" id="LT882676">
    <property type="protein sequence ID" value="SMY18851.1"/>
    <property type="molecule type" value="Genomic_DNA"/>
</dbReference>
<dbReference type="GO" id="GO:0016616">
    <property type="term" value="F:oxidoreductase activity, acting on the CH-OH group of donors, NAD or NADP as acceptor"/>
    <property type="evidence" value="ECO:0007669"/>
    <property type="project" value="InterPro"/>
</dbReference>
<dbReference type="Gene3D" id="3.40.50.720">
    <property type="entry name" value="NAD(P)-binding Rossmann-like Domain"/>
    <property type="match status" value="1"/>
</dbReference>
<dbReference type="AlphaFoldDB" id="A0A1Y6L8K5"/>
<keyword evidence="2" id="KW-0560">Oxidoreductase</keyword>
<dbReference type="InterPro" id="IPR002225">
    <property type="entry name" value="3Beta_OHSteriod_DH/Estase"/>
</dbReference>
<feature type="domain" description="Ketoreductase" evidence="3">
    <location>
        <begin position="28"/>
        <end position="163"/>
    </location>
</feature>
<dbReference type="PANTHER" id="PTHR43245">
    <property type="entry name" value="BIFUNCTIONAL POLYMYXIN RESISTANCE PROTEIN ARNA"/>
    <property type="match status" value="1"/>
</dbReference>
<sequence>MEKSTDASDAADDCNLNLERDLLLVPLGTVLVTGGSGGLANQILLLLTSRRVCSHLHSLDLRPPPEPICGVHYHSADLTDEAAIRQLCETVHPDVVIHCASPRFDAPKHGMHKVNVDGTRILISAAEDSGTKAFVYTSSASVISDAWTDLRGADESYPLVMGDQQPEFYTHTKAQAETHVLSQNRPATHPDFLTTAIRPSGIFGCGDSYVLPGIIAAYRAGRTNFQLGDNENLFDFTENTNVAHAHHLAAAALIKACRPENLVGEEAEDEETRVDGEAFFITNDQPLPFWTFTRLAWAYAGDQTKAEEIWRIPRTWAMVIAGMLEWTFWALRLGDPPLSRQKVRLSCMTRWYSIAKAKRRLGYRPLVELREGLRRGVEDCVGRGG</sequence>
<dbReference type="Pfam" id="PF01073">
    <property type="entry name" value="3Beta_HSD"/>
    <property type="match status" value="1"/>
</dbReference>
<reference evidence="4 5" key="1">
    <citation type="submission" date="2016-10" db="EMBL/GenBank/DDBJ databases">
        <authorList>
            <person name="Varghese N."/>
        </authorList>
    </citation>
    <scope>NUCLEOTIDE SEQUENCE [LARGE SCALE GENOMIC DNA]</scope>
</reference>
<evidence type="ECO:0000313" key="4">
    <source>
        <dbReference type="EMBL" id="SMY18851.1"/>
    </source>
</evidence>
<gene>
    <name evidence="4" type="ORF">ZT1A5_G286</name>
</gene>
<dbReference type="GO" id="GO:0006694">
    <property type="term" value="P:steroid biosynthetic process"/>
    <property type="evidence" value="ECO:0007669"/>
    <property type="project" value="InterPro"/>
</dbReference>
<evidence type="ECO:0000256" key="1">
    <source>
        <dbReference type="ARBA" id="ARBA00009219"/>
    </source>
</evidence>
<dbReference type="InterPro" id="IPR036291">
    <property type="entry name" value="NAD(P)-bd_dom_sf"/>
</dbReference>
<organism evidence="4 5">
    <name type="scientific">Zymoseptoria tritici ST99CH_1A5</name>
    <dbReference type="NCBI Taxonomy" id="1276529"/>
    <lineage>
        <taxon>Eukaryota</taxon>
        <taxon>Fungi</taxon>
        <taxon>Dikarya</taxon>
        <taxon>Ascomycota</taxon>
        <taxon>Pezizomycotina</taxon>
        <taxon>Dothideomycetes</taxon>
        <taxon>Dothideomycetidae</taxon>
        <taxon>Mycosphaerellales</taxon>
        <taxon>Mycosphaerellaceae</taxon>
        <taxon>Zymoseptoria</taxon>
    </lineage>
</organism>
<name>A0A1Y6L8K5_ZYMTR</name>
<dbReference type="Proteomes" id="UP000215453">
    <property type="component" value="Chromosome 1"/>
</dbReference>
<evidence type="ECO:0000256" key="2">
    <source>
        <dbReference type="ARBA" id="ARBA00023002"/>
    </source>
</evidence>
<comment type="similarity">
    <text evidence="1">Belongs to the 3-beta-HSD family.</text>
</comment>
<evidence type="ECO:0000313" key="5">
    <source>
        <dbReference type="Proteomes" id="UP000215453"/>
    </source>
</evidence>
<proteinExistence type="inferred from homology"/>
<accession>A0A1Y6L8K5</accession>
<dbReference type="InterPro" id="IPR057326">
    <property type="entry name" value="KR_dom"/>
</dbReference>
<evidence type="ECO:0000259" key="3">
    <source>
        <dbReference type="SMART" id="SM00822"/>
    </source>
</evidence>